<sequence length="331" mass="35371">MSVVLNRRAFLGASAALCGSFAIIGKASAQTTMTFGHGAAPGNPRTVAADKFAELVKQKTDGAVEIRVAGSEQLGNDVAMLTSLRTGSLDFTANSQGPVSGIVPEVGALGLPFLFADAAAAFRVLDGSIGETLAAKFDPLGIIPLSWWDNGVRQISNTKKSINVPDDLKGMKIRTPADPMTIDIFEALGASTEQIAFSELYVALQQGVVDGQENPLANIASAKLYEVTPYISMSSHKWESTPFLMSKIAAARLNEDQMKVVKEAAKEAGDLQRQLMQEADAKYLKQFEDDKALTVNVPDRDALRKATASVYDKWQAKPFGDFVKELVAAVG</sequence>
<dbReference type="GO" id="GO:0030288">
    <property type="term" value="C:outer membrane-bounded periplasmic space"/>
    <property type="evidence" value="ECO:0007669"/>
    <property type="project" value="InterPro"/>
</dbReference>
<dbReference type="InterPro" id="IPR006311">
    <property type="entry name" value="TAT_signal"/>
</dbReference>
<keyword evidence="5" id="KW-0175">Coiled coil</keyword>
<evidence type="ECO:0000256" key="1">
    <source>
        <dbReference type="ARBA" id="ARBA00004196"/>
    </source>
</evidence>
<accession>A0A1V8RUW7</accession>
<proteinExistence type="inferred from homology"/>
<dbReference type="Pfam" id="PF03480">
    <property type="entry name" value="DctP"/>
    <property type="match status" value="1"/>
</dbReference>
<dbReference type="RefSeq" id="WP_080918113.1">
    <property type="nucleotide sequence ID" value="NZ_MDET01000003.1"/>
</dbReference>
<dbReference type="OrthoDB" id="9803763at2"/>
<keyword evidence="4 6" id="KW-0732">Signal</keyword>
<dbReference type="Proteomes" id="UP000191905">
    <property type="component" value="Unassembled WGS sequence"/>
</dbReference>
<feature type="chain" id="PRO_5013297391" evidence="6">
    <location>
        <begin position="30"/>
        <end position="331"/>
    </location>
</feature>
<comment type="subcellular location">
    <subcellularLocation>
        <location evidence="1">Cell envelope</location>
    </subcellularLocation>
</comment>
<dbReference type="InterPro" id="IPR038404">
    <property type="entry name" value="TRAP_DctP_sf"/>
</dbReference>
<feature type="coiled-coil region" evidence="5">
    <location>
        <begin position="254"/>
        <end position="281"/>
    </location>
</feature>
<dbReference type="GO" id="GO:0055085">
    <property type="term" value="P:transmembrane transport"/>
    <property type="evidence" value="ECO:0007669"/>
    <property type="project" value="InterPro"/>
</dbReference>
<evidence type="ECO:0000313" key="8">
    <source>
        <dbReference type="Proteomes" id="UP000191905"/>
    </source>
</evidence>
<dbReference type="PIRSF" id="PIRSF006470">
    <property type="entry name" value="DctB"/>
    <property type="match status" value="1"/>
</dbReference>
<gene>
    <name evidence="7" type="ORF">BFN67_10825</name>
</gene>
<name>A0A1V8RUW7_9HYPH</name>
<dbReference type="NCBIfam" id="NF037995">
    <property type="entry name" value="TRAP_S1"/>
    <property type="match status" value="1"/>
</dbReference>
<dbReference type="PANTHER" id="PTHR33376:SF4">
    <property type="entry name" value="SIALIC ACID-BINDING PERIPLASMIC PROTEIN SIAP"/>
    <property type="match status" value="1"/>
</dbReference>
<dbReference type="PANTHER" id="PTHR33376">
    <property type="match status" value="1"/>
</dbReference>
<dbReference type="CDD" id="cd13603">
    <property type="entry name" value="PBP2_TRAP_Siap_TeaA_like"/>
    <property type="match status" value="1"/>
</dbReference>
<evidence type="ECO:0000256" key="3">
    <source>
        <dbReference type="ARBA" id="ARBA00022448"/>
    </source>
</evidence>
<reference evidence="7 8" key="1">
    <citation type="journal article" date="2016" name="Int. J. Syst. Evol. Microbiol.">
        <title>Pseudaminobacter manganicus sp. nov., isolated from sludge of a manganese mine.</title>
        <authorList>
            <person name="Li J."/>
            <person name="Huang J."/>
            <person name="Liao S."/>
            <person name="Wang G."/>
        </authorList>
    </citation>
    <scope>NUCLEOTIDE SEQUENCE [LARGE SCALE GENOMIC DNA]</scope>
    <source>
        <strain evidence="7 8">JH-7</strain>
    </source>
</reference>
<evidence type="ECO:0000256" key="4">
    <source>
        <dbReference type="ARBA" id="ARBA00022729"/>
    </source>
</evidence>
<dbReference type="AlphaFoldDB" id="A0A1V8RUW7"/>
<feature type="signal peptide" evidence="6">
    <location>
        <begin position="1"/>
        <end position="29"/>
    </location>
</feature>
<organism evidence="7 8">
    <name type="scientific">Manganibacter manganicus</name>
    <dbReference type="NCBI Taxonomy" id="1873176"/>
    <lineage>
        <taxon>Bacteria</taxon>
        <taxon>Pseudomonadati</taxon>
        <taxon>Pseudomonadota</taxon>
        <taxon>Alphaproteobacteria</taxon>
        <taxon>Hyphomicrobiales</taxon>
        <taxon>Phyllobacteriaceae</taxon>
        <taxon>Manganibacter</taxon>
    </lineage>
</organism>
<dbReference type="InterPro" id="IPR018389">
    <property type="entry name" value="DctP_fam"/>
</dbReference>
<keyword evidence="3" id="KW-0813">Transport</keyword>
<dbReference type="EMBL" id="MDET01000003">
    <property type="protein sequence ID" value="OQM76981.1"/>
    <property type="molecule type" value="Genomic_DNA"/>
</dbReference>
<dbReference type="InterPro" id="IPR004682">
    <property type="entry name" value="TRAP_DctP"/>
</dbReference>
<comment type="caution">
    <text evidence="7">The sequence shown here is derived from an EMBL/GenBank/DDBJ whole genome shotgun (WGS) entry which is preliminary data.</text>
</comment>
<evidence type="ECO:0000256" key="6">
    <source>
        <dbReference type="SAM" id="SignalP"/>
    </source>
</evidence>
<dbReference type="PROSITE" id="PS51318">
    <property type="entry name" value="TAT"/>
    <property type="match status" value="1"/>
</dbReference>
<keyword evidence="8" id="KW-1185">Reference proteome</keyword>
<dbReference type="STRING" id="1873176.BFN67_10825"/>
<dbReference type="Gene3D" id="3.40.190.170">
    <property type="entry name" value="Bacterial extracellular solute-binding protein, family 7"/>
    <property type="match status" value="1"/>
</dbReference>
<protein>
    <submittedName>
        <fullName evidence="7">C4-dicarboxylate ABC transporter</fullName>
    </submittedName>
</protein>
<comment type="similarity">
    <text evidence="2">Belongs to the bacterial solute-binding protein 7 family.</text>
</comment>
<evidence type="ECO:0000313" key="7">
    <source>
        <dbReference type="EMBL" id="OQM76981.1"/>
    </source>
</evidence>
<evidence type="ECO:0000256" key="5">
    <source>
        <dbReference type="SAM" id="Coils"/>
    </source>
</evidence>
<dbReference type="NCBIfam" id="TIGR00787">
    <property type="entry name" value="dctP"/>
    <property type="match status" value="1"/>
</dbReference>
<evidence type="ECO:0000256" key="2">
    <source>
        <dbReference type="ARBA" id="ARBA00009023"/>
    </source>
</evidence>